<comment type="pathway">
    <text evidence="1">Siderophore biosynthesis.</text>
</comment>
<dbReference type="Pfam" id="PF04183">
    <property type="entry name" value="IucA_IucC"/>
    <property type="match status" value="1"/>
</dbReference>
<evidence type="ECO:0000259" key="3">
    <source>
        <dbReference type="Pfam" id="PF06276"/>
    </source>
</evidence>
<dbReference type="Pfam" id="PF06276">
    <property type="entry name" value="FhuF"/>
    <property type="match status" value="1"/>
</dbReference>
<reference evidence="4 5" key="1">
    <citation type="submission" date="2017-08" db="EMBL/GenBank/DDBJ databases">
        <authorList>
            <person name="de Groot N.N."/>
        </authorList>
    </citation>
    <scope>NUCLEOTIDE SEQUENCE [LARGE SCALE GENOMIC DNA]</scope>
    <source>
        <strain evidence="4 5">USBA 352</strain>
    </source>
</reference>
<feature type="domain" description="Aerobactin siderophore biosynthesis IucA/IucC N-terminal" evidence="2">
    <location>
        <begin position="153"/>
        <end position="405"/>
    </location>
</feature>
<feature type="domain" description="Aerobactin siderophore biosynthesis IucA/IucC-like C-terminal" evidence="3">
    <location>
        <begin position="426"/>
        <end position="583"/>
    </location>
</feature>
<evidence type="ECO:0000313" key="5">
    <source>
        <dbReference type="Proteomes" id="UP000219331"/>
    </source>
</evidence>
<evidence type="ECO:0000256" key="1">
    <source>
        <dbReference type="ARBA" id="ARBA00004924"/>
    </source>
</evidence>
<dbReference type="GO" id="GO:0016881">
    <property type="term" value="F:acid-amino acid ligase activity"/>
    <property type="evidence" value="ECO:0007669"/>
    <property type="project" value="UniProtKB-ARBA"/>
</dbReference>
<dbReference type="Gene3D" id="3.30.310.280">
    <property type="match status" value="1"/>
</dbReference>
<dbReference type="InterPro" id="IPR037455">
    <property type="entry name" value="LucA/IucC-like"/>
</dbReference>
<sequence length="629" mass="71311">MTAALQTMPPHERAAAHLESDRWLWANRLLVRKAISEFAHELLLAPREVEPAGAGDAGRYVLEQPALGVEYTFRARRMRLDHWQVDAHSIKKRIKGEPAPLDALKFIIEFKTELGIRDAMMPVYLDEISSILYGSAYKAATKPHRASDLAGADFQAIETGMTEGHPSFVANNGRLGFDTADYPLYAPEAAGPLSIVWIAVSREHSRFTAMSGIDHDRLMAEELGEDTVADYRAQLTGEGLDPDRYHFMPVHPWQWFNRISMSFAPEIARRNIVYLGLSRDLYQPQQSIRTFFNASAPSKRYVKMALSILNMGFMLQRGLSPEDMQTTPEINEWLRNLLARDRYLQDNGFCLICEQATISYRNPYYEEGLAADSPYKHVLAALWRESPVNLIRPGERLMTMAALLHLDPQGDSLTASLIERSRLGAEEWIRRYLKAYLAPVLHCYYAYDIIFMPHGENVILILENDAPTRIVMKDLAEEMRILNSGATLPPVVRRNCVVLDDAVRLDGIFTDVFDCYFRHLAAILDERQVLPEARFWALVGECVREYQATQPQYAEKFARHDVFVPEFPRNCINRLQLRDNRQLLDPNDPDKGFEYAGTLPNPLTGGADGSPGLLRRAVGHIGTYFLGPG</sequence>
<dbReference type="PANTHER" id="PTHR34384:SF6">
    <property type="entry name" value="STAPHYLOFERRIN B SYNTHASE"/>
    <property type="match status" value="1"/>
</dbReference>
<dbReference type="AlphaFoldDB" id="A0A285RNW9"/>
<keyword evidence="5" id="KW-1185">Reference proteome</keyword>
<dbReference type="EMBL" id="OBML01000002">
    <property type="protein sequence ID" value="SOB95801.1"/>
    <property type="molecule type" value="Genomic_DNA"/>
</dbReference>
<gene>
    <name evidence="4" type="ORF">SAMN05421512_10237</name>
</gene>
<dbReference type="Gene3D" id="6.10.250.3370">
    <property type="match status" value="1"/>
</dbReference>
<organism evidence="4 5">
    <name type="scientific">Stappia indica</name>
    <dbReference type="NCBI Taxonomy" id="538381"/>
    <lineage>
        <taxon>Bacteria</taxon>
        <taxon>Pseudomonadati</taxon>
        <taxon>Pseudomonadota</taxon>
        <taxon>Alphaproteobacteria</taxon>
        <taxon>Hyphomicrobiales</taxon>
        <taxon>Stappiaceae</taxon>
        <taxon>Stappia</taxon>
    </lineage>
</organism>
<dbReference type="STRING" id="538381.GCA_001696535_03470"/>
<protein>
    <submittedName>
        <fullName evidence="4">Siderophore synthetase component</fullName>
    </submittedName>
</protein>
<accession>A0A285RNW9</accession>
<dbReference type="GO" id="GO:0019290">
    <property type="term" value="P:siderophore biosynthetic process"/>
    <property type="evidence" value="ECO:0007669"/>
    <property type="project" value="InterPro"/>
</dbReference>
<dbReference type="RefSeq" id="WP_244297336.1">
    <property type="nucleotide sequence ID" value="NZ_OBML01000002.1"/>
</dbReference>
<name>A0A285RNW9_9HYPH</name>
<evidence type="ECO:0000259" key="2">
    <source>
        <dbReference type="Pfam" id="PF04183"/>
    </source>
</evidence>
<evidence type="ECO:0000313" key="4">
    <source>
        <dbReference type="EMBL" id="SOB95801.1"/>
    </source>
</evidence>
<dbReference type="Proteomes" id="UP000219331">
    <property type="component" value="Unassembled WGS sequence"/>
</dbReference>
<dbReference type="PANTHER" id="PTHR34384">
    <property type="entry name" value="L-2,3-DIAMINOPROPANOATE--CITRATE LIGASE"/>
    <property type="match status" value="1"/>
</dbReference>
<proteinExistence type="predicted"/>
<dbReference type="InterPro" id="IPR022770">
    <property type="entry name" value="IucA/IucC-like_C"/>
</dbReference>
<dbReference type="InterPro" id="IPR007310">
    <property type="entry name" value="Aerobactin_biosyn_IucA/IucC_N"/>
</dbReference>
<dbReference type="Gene3D" id="1.10.510.40">
    <property type="match status" value="1"/>
</dbReference>